<dbReference type="GeneID" id="64820530"/>
<dbReference type="EMBL" id="CP058560">
    <property type="protein sequence ID" value="QUH23553.1"/>
    <property type="molecule type" value="Genomic_DNA"/>
</dbReference>
<name>A0A8T8K8X0_9EURY</name>
<evidence type="ECO:0000259" key="1">
    <source>
        <dbReference type="Pfam" id="PF12849"/>
    </source>
</evidence>
<dbReference type="AlphaFoldDB" id="A0A8T8K8X0"/>
<gene>
    <name evidence="2" type="ORF">HYG87_07155</name>
</gene>
<keyword evidence="3" id="KW-1185">Reference proteome</keyword>
<reference evidence="2" key="1">
    <citation type="submission" date="2020-07" db="EMBL/GenBank/DDBJ databases">
        <title>Methanobacterium. sp. MethCan genome.</title>
        <authorList>
            <person name="Postec A."/>
            <person name="Quemeneur M."/>
        </authorList>
    </citation>
    <scope>NUCLEOTIDE SEQUENCE</scope>
    <source>
        <strain evidence="2">MethCAN</strain>
    </source>
</reference>
<organism evidence="2 3">
    <name type="scientific">Methanobacterium alkalithermotolerans</name>
    <dbReference type="NCBI Taxonomy" id="2731220"/>
    <lineage>
        <taxon>Archaea</taxon>
        <taxon>Methanobacteriati</taxon>
        <taxon>Methanobacteriota</taxon>
        <taxon>Methanomada group</taxon>
        <taxon>Methanobacteria</taxon>
        <taxon>Methanobacteriales</taxon>
        <taxon>Methanobacteriaceae</taxon>
        <taxon>Methanobacterium</taxon>
    </lineage>
</organism>
<dbReference type="InterPro" id="IPR024370">
    <property type="entry name" value="PBP_domain"/>
</dbReference>
<dbReference type="PANTHER" id="PTHR37945">
    <property type="entry name" value="EXTRACELLULAR TUNGSTATE BINDING PROTEIN"/>
    <property type="match status" value="1"/>
</dbReference>
<dbReference type="InterPro" id="IPR052738">
    <property type="entry name" value="ABC-Tungstate_binding"/>
</dbReference>
<proteinExistence type="predicted"/>
<dbReference type="Proteomes" id="UP000681041">
    <property type="component" value="Chromosome"/>
</dbReference>
<evidence type="ECO:0000313" key="2">
    <source>
        <dbReference type="EMBL" id="QUH23553.1"/>
    </source>
</evidence>
<dbReference type="Gene3D" id="3.40.190.10">
    <property type="entry name" value="Periplasmic binding protein-like II"/>
    <property type="match status" value="2"/>
</dbReference>
<accession>A0A8T8K8X0</accession>
<sequence length="308" mass="33290">MNNRLLAAVLILIVVLLGVGTYVYSGAMDGKEVLVVATTTSLEDTGLLEEIEAAFEAKYPNIDMQVISGGTGIAIEYGKNGDADIILVHDKAREEELIEEGIGTKRNPFAYNYFYIVGPSNDPADIKGMDAAEAFEKIQEEGEKDPEAVEFISRGDDSGTHSREKKIWKAAGLDYNNTVQNAPWYVESGKGMGDTLTIADEKQAYTISDSGTFLAFKDKISLEALITESPDLLNVYSAIPMNPDKVSTTNNDAANKLVEFLLSSEGQKIIAEFGVEEYGQNLFTALNGGPEPTALFSSFLVGQSELAA</sequence>
<dbReference type="PANTHER" id="PTHR37945:SF1">
    <property type="entry name" value="EXTRACELLULAR TUNGSTATE BINDING PROTEIN"/>
    <property type="match status" value="1"/>
</dbReference>
<evidence type="ECO:0000313" key="3">
    <source>
        <dbReference type="Proteomes" id="UP000681041"/>
    </source>
</evidence>
<dbReference type="Pfam" id="PF12849">
    <property type="entry name" value="PBP_like_2"/>
    <property type="match status" value="1"/>
</dbReference>
<feature type="domain" description="PBP" evidence="1">
    <location>
        <begin position="35"/>
        <end position="265"/>
    </location>
</feature>
<protein>
    <submittedName>
        <fullName evidence="2">Substrate-binding domain-containing protein</fullName>
    </submittedName>
</protein>
<dbReference type="RefSeq" id="WP_211532510.1">
    <property type="nucleotide sequence ID" value="NZ_CP058560.1"/>
</dbReference>
<dbReference type="OrthoDB" id="14917at2157"/>
<dbReference type="KEGG" id="meme:HYG87_07155"/>
<dbReference type="SUPFAM" id="SSF53850">
    <property type="entry name" value="Periplasmic binding protein-like II"/>
    <property type="match status" value="1"/>
</dbReference>